<comment type="caution">
    <text evidence="1">The sequence shown here is derived from an EMBL/GenBank/DDBJ whole genome shotgun (WGS) entry which is preliminary data.</text>
</comment>
<dbReference type="Proteomes" id="UP001597361">
    <property type="component" value="Unassembled WGS sequence"/>
</dbReference>
<reference evidence="2" key="1">
    <citation type="journal article" date="2019" name="Int. J. Syst. Evol. Microbiol.">
        <title>The Global Catalogue of Microorganisms (GCM) 10K type strain sequencing project: providing services to taxonomists for standard genome sequencing and annotation.</title>
        <authorList>
            <consortium name="The Broad Institute Genomics Platform"/>
            <consortium name="The Broad Institute Genome Sequencing Center for Infectious Disease"/>
            <person name="Wu L."/>
            <person name="Ma J."/>
        </authorList>
    </citation>
    <scope>NUCLEOTIDE SEQUENCE [LARGE SCALE GENOMIC DNA]</scope>
    <source>
        <strain evidence="2">CGMCC 1.15180</strain>
    </source>
</reference>
<evidence type="ECO:0008006" key="3">
    <source>
        <dbReference type="Google" id="ProtNLM"/>
    </source>
</evidence>
<keyword evidence="2" id="KW-1185">Reference proteome</keyword>
<name>A0ABW4VS85_9BACT</name>
<accession>A0ABW4VS85</accession>
<evidence type="ECO:0000313" key="1">
    <source>
        <dbReference type="EMBL" id="MFD2037519.1"/>
    </source>
</evidence>
<protein>
    <recommendedName>
        <fullName evidence="3">Quinol monooxygenase YgiN</fullName>
    </recommendedName>
</protein>
<gene>
    <name evidence="1" type="ORF">ACFSKL_22185</name>
</gene>
<sequence>MIRVSNNFAKAMEFTSFKKKETVTDDELINAVLRFETVLGKQSGVISHCLVRNFKNEYANVLFVTEFDDLKKLEKNMMQLQEAQDFFSLIDEQSVKMTFHKILKDDFQVPDHFSCVECGTFALKNESDNLKLLTISEGIEKEYLDTFENTKAHFIGSIKGNRFSEITIGETLGKTKEICFGYFNNPFCKQLLEIADEKTMELDFWYLTA</sequence>
<evidence type="ECO:0000313" key="2">
    <source>
        <dbReference type="Proteomes" id="UP001597361"/>
    </source>
</evidence>
<organism evidence="1 2">
    <name type="scientific">Belliella marina</name>
    <dbReference type="NCBI Taxonomy" id="1644146"/>
    <lineage>
        <taxon>Bacteria</taxon>
        <taxon>Pseudomonadati</taxon>
        <taxon>Bacteroidota</taxon>
        <taxon>Cytophagia</taxon>
        <taxon>Cytophagales</taxon>
        <taxon>Cyclobacteriaceae</taxon>
        <taxon>Belliella</taxon>
    </lineage>
</organism>
<proteinExistence type="predicted"/>
<dbReference type="RefSeq" id="WP_376889459.1">
    <property type="nucleotide sequence ID" value="NZ_JBHUHR010000049.1"/>
</dbReference>
<dbReference type="EMBL" id="JBHUHR010000049">
    <property type="protein sequence ID" value="MFD2037519.1"/>
    <property type="molecule type" value="Genomic_DNA"/>
</dbReference>